<dbReference type="GO" id="GO:0009318">
    <property type="term" value="C:exodeoxyribonuclease VII complex"/>
    <property type="evidence" value="ECO:0007669"/>
    <property type="project" value="UniProtKB-UniRule"/>
</dbReference>
<evidence type="ECO:0000256" key="6">
    <source>
        <dbReference type="RuleBase" id="RU004355"/>
    </source>
</evidence>
<dbReference type="HAMAP" id="MF_00378">
    <property type="entry name" value="Exonuc_7_L"/>
    <property type="match status" value="1"/>
</dbReference>
<evidence type="ECO:0000256" key="3">
    <source>
        <dbReference type="ARBA" id="ARBA00022801"/>
    </source>
</evidence>
<dbReference type="InterPro" id="IPR020579">
    <property type="entry name" value="Exonuc_VII_lsu_C"/>
</dbReference>
<evidence type="ECO:0000256" key="2">
    <source>
        <dbReference type="ARBA" id="ARBA00022722"/>
    </source>
</evidence>
<evidence type="ECO:0000313" key="9">
    <source>
        <dbReference type="EMBL" id="MBK8889675.1"/>
    </source>
</evidence>
<evidence type="ECO:0000259" key="7">
    <source>
        <dbReference type="Pfam" id="PF02601"/>
    </source>
</evidence>
<dbReference type="Pfam" id="PF02601">
    <property type="entry name" value="Exonuc_VII_L"/>
    <property type="match status" value="1"/>
</dbReference>
<dbReference type="InterPro" id="IPR003753">
    <property type="entry name" value="Exonuc_VII_L"/>
</dbReference>
<dbReference type="Proteomes" id="UP000808146">
    <property type="component" value="Unassembled WGS sequence"/>
</dbReference>
<protein>
    <recommendedName>
        <fullName evidence="5">Exodeoxyribonuclease 7 large subunit</fullName>
        <ecNumber evidence="5">3.1.11.6</ecNumber>
    </recommendedName>
    <alternativeName>
        <fullName evidence="5">Exodeoxyribonuclease VII large subunit</fullName>
        <shortName evidence="5">Exonuclease VII large subunit</shortName>
    </alternativeName>
</protein>
<proteinExistence type="inferred from homology"/>
<gene>
    <name evidence="5" type="primary">xseA</name>
    <name evidence="9" type="ORF">IPN75_04395</name>
</gene>
<keyword evidence="4 5" id="KW-0269">Exonuclease</keyword>
<evidence type="ECO:0000259" key="8">
    <source>
        <dbReference type="Pfam" id="PF13742"/>
    </source>
</evidence>
<dbReference type="EC" id="3.1.11.6" evidence="5"/>
<dbReference type="GO" id="GO:0003676">
    <property type="term" value="F:nucleic acid binding"/>
    <property type="evidence" value="ECO:0007669"/>
    <property type="project" value="InterPro"/>
</dbReference>
<dbReference type="InterPro" id="IPR025824">
    <property type="entry name" value="OB-fold_nuc-bd_dom"/>
</dbReference>
<evidence type="ECO:0000256" key="5">
    <source>
        <dbReference type="HAMAP-Rule" id="MF_00378"/>
    </source>
</evidence>
<evidence type="ECO:0000313" key="10">
    <source>
        <dbReference type="Proteomes" id="UP000808146"/>
    </source>
</evidence>
<dbReference type="GO" id="GO:0006308">
    <property type="term" value="P:DNA catabolic process"/>
    <property type="evidence" value="ECO:0007669"/>
    <property type="project" value="UniProtKB-UniRule"/>
</dbReference>
<comment type="similarity">
    <text evidence="5 6">Belongs to the XseA family.</text>
</comment>
<comment type="subunit">
    <text evidence="5">Heterooligomer composed of large and small subunits.</text>
</comment>
<accession>A0A9D7LKV0</accession>
<dbReference type="GO" id="GO:0008855">
    <property type="term" value="F:exodeoxyribonuclease VII activity"/>
    <property type="evidence" value="ECO:0007669"/>
    <property type="project" value="UniProtKB-UniRule"/>
</dbReference>
<comment type="subcellular location">
    <subcellularLocation>
        <location evidence="5 6">Cytoplasm</location>
    </subcellularLocation>
</comment>
<keyword evidence="1 5" id="KW-0963">Cytoplasm</keyword>
<dbReference type="AlphaFoldDB" id="A0A9D7LKV0"/>
<keyword evidence="2 5" id="KW-0540">Nuclease</keyword>
<dbReference type="EMBL" id="JADKBR010000003">
    <property type="protein sequence ID" value="MBK8889675.1"/>
    <property type="molecule type" value="Genomic_DNA"/>
</dbReference>
<evidence type="ECO:0000256" key="4">
    <source>
        <dbReference type="ARBA" id="ARBA00022839"/>
    </source>
</evidence>
<dbReference type="PANTHER" id="PTHR30008:SF0">
    <property type="entry name" value="EXODEOXYRIBONUCLEASE 7 LARGE SUBUNIT"/>
    <property type="match status" value="1"/>
</dbReference>
<dbReference type="NCBIfam" id="TIGR00237">
    <property type="entry name" value="xseA"/>
    <property type="match status" value="1"/>
</dbReference>
<dbReference type="Pfam" id="PF13742">
    <property type="entry name" value="tRNA_anti_2"/>
    <property type="match status" value="1"/>
</dbReference>
<comment type="function">
    <text evidence="5">Bidirectionally degrades single-stranded DNA into large acid-insoluble oligonucleotides, which are then degraded further into small acid-soluble oligonucleotides.</text>
</comment>
<keyword evidence="3 5" id="KW-0378">Hydrolase</keyword>
<name>A0A9D7LKV0_9RHOO</name>
<comment type="caution">
    <text evidence="9">The sequence shown here is derived from an EMBL/GenBank/DDBJ whole genome shotgun (WGS) entry which is preliminary data.</text>
</comment>
<dbReference type="CDD" id="cd04489">
    <property type="entry name" value="ExoVII_LU_OBF"/>
    <property type="match status" value="1"/>
</dbReference>
<evidence type="ECO:0000256" key="1">
    <source>
        <dbReference type="ARBA" id="ARBA00022490"/>
    </source>
</evidence>
<sequence>MPDHDPPVPANPVLSVSSLNRLVRDRLESAFPLTWVGGEISNLTFATSGHVYFSLKDANAQVRCAMWRNRAQLLGWRPENGQQVEARALVSFYEPRGEFQLSVETIRRAGRGDLFERFLRLRARLEAEGLFAAEIKRPLPEHPRVLAIVTSLQAAALHDVLTTLRRRAPHVRIDLYPTPVQGEGAAERIAAALQRAGAGDCDAIILCRGGGSIEDLWPFNEEVVARAIRASQIPVVAGIGHETDFTIADFAADLRAATPTAAAEILSPDRDALLAHLQQFRRRITRQFARGVVERAQQLDSLAARLIDPTERLRQRRESIVRLGRQLDRARDNLLGIRRHALETLGHRLHSARPRPQHARDNLQHLRHRIGQAARQQISGGAGKLIALQASLTQLDPKAVLGRGYALAIGPDGRAVRDSSKLSPGDSLRLGFARGSAAVTVNQVVAAPEAD</sequence>
<dbReference type="GO" id="GO:0005737">
    <property type="term" value="C:cytoplasm"/>
    <property type="evidence" value="ECO:0007669"/>
    <property type="project" value="UniProtKB-SubCell"/>
</dbReference>
<dbReference type="PANTHER" id="PTHR30008">
    <property type="entry name" value="EXODEOXYRIBONUCLEASE 7 LARGE SUBUNIT"/>
    <property type="match status" value="1"/>
</dbReference>
<feature type="domain" description="Exonuclease VII large subunit C-terminal" evidence="7">
    <location>
        <begin position="130"/>
        <end position="439"/>
    </location>
</feature>
<organism evidence="9 10">
    <name type="scientific">Candidatus Dechloromonas phosphorivorans</name>
    <dbReference type="NCBI Taxonomy" id="2899244"/>
    <lineage>
        <taxon>Bacteria</taxon>
        <taxon>Pseudomonadati</taxon>
        <taxon>Pseudomonadota</taxon>
        <taxon>Betaproteobacteria</taxon>
        <taxon>Rhodocyclales</taxon>
        <taxon>Azonexaceae</taxon>
        <taxon>Dechloromonas</taxon>
    </lineage>
</organism>
<comment type="catalytic activity">
    <reaction evidence="5 6">
        <text>Exonucleolytic cleavage in either 5'- to 3'- or 3'- to 5'-direction to yield nucleoside 5'-phosphates.</text>
        <dbReference type="EC" id="3.1.11.6"/>
    </reaction>
</comment>
<feature type="domain" description="OB-fold nucleic acid binding" evidence="8">
    <location>
        <begin position="14"/>
        <end position="107"/>
    </location>
</feature>
<reference evidence="9" key="1">
    <citation type="submission" date="2020-10" db="EMBL/GenBank/DDBJ databases">
        <title>Connecting structure to function with the recovery of over 1000 high-quality activated sludge metagenome-assembled genomes encoding full-length rRNA genes using long-read sequencing.</title>
        <authorList>
            <person name="Singleton C.M."/>
            <person name="Petriglieri F."/>
            <person name="Kristensen J.M."/>
            <person name="Kirkegaard R.H."/>
            <person name="Michaelsen T.Y."/>
            <person name="Andersen M.H."/>
            <person name="Karst S.M."/>
            <person name="Dueholm M.S."/>
            <person name="Nielsen P.H."/>
            <person name="Albertsen M."/>
        </authorList>
    </citation>
    <scope>NUCLEOTIDE SEQUENCE</scope>
    <source>
        <strain evidence="9">OdNE_18-Q3-R46-58_BAT3C.305</strain>
    </source>
</reference>